<evidence type="ECO:0000313" key="12">
    <source>
        <dbReference type="EMBL" id="RPB29031.1"/>
    </source>
</evidence>
<keyword evidence="6" id="KW-0560">Oxidoreductase</keyword>
<reference evidence="12 13" key="1">
    <citation type="journal article" date="2018" name="Nat. Ecol. Evol.">
        <title>Pezizomycetes genomes reveal the molecular basis of ectomycorrhizal truffle lifestyle.</title>
        <authorList>
            <person name="Murat C."/>
            <person name="Payen T."/>
            <person name="Noel B."/>
            <person name="Kuo A."/>
            <person name="Morin E."/>
            <person name="Chen J."/>
            <person name="Kohler A."/>
            <person name="Krizsan K."/>
            <person name="Balestrini R."/>
            <person name="Da Silva C."/>
            <person name="Montanini B."/>
            <person name="Hainaut M."/>
            <person name="Levati E."/>
            <person name="Barry K.W."/>
            <person name="Belfiori B."/>
            <person name="Cichocki N."/>
            <person name="Clum A."/>
            <person name="Dockter R.B."/>
            <person name="Fauchery L."/>
            <person name="Guy J."/>
            <person name="Iotti M."/>
            <person name="Le Tacon F."/>
            <person name="Lindquist E.A."/>
            <person name="Lipzen A."/>
            <person name="Malagnac F."/>
            <person name="Mello A."/>
            <person name="Molinier V."/>
            <person name="Miyauchi S."/>
            <person name="Poulain J."/>
            <person name="Riccioni C."/>
            <person name="Rubini A."/>
            <person name="Sitrit Y."/>
            <person name="Splivallo R."/>
            <person name="Traeger S."/>
            <person name="Wang M."/>
            <person name="Zifcakova L."/>
            <person name="Wipf D."/>
            <person name="Zambonelli A."/>
            <person name="Paolocci F."/>
            <person name="Nowrousian M."/>
            <person name="Ottonello S."/>
            <person name="Baldrian P."/>
            <person name="Spatafora J.W."/>
            <person name="Henrissat B."/>
            <person name="Nagy L.G."/>
            <person name="Aury J.M."/>
            <person name="Wincker P."/>
            <person name="Grigoriev I.V."/>
            <person name="Bonfante P."/>
            <person name="Martin F.M."/>
        </authorList>
    </citation>
    <scope>NUCLEOTIDE SEQUENCE [LARGE SCALE GENOMIC DNA]</scope>
    <source>
        <strain evidence="12 13">ATCC MYA-4762</strain>
    </source>
</reference>
<comment type="cofactor">
    <cofactor evidence="1">
        <name>Cu(2+)</name>
        <dbReference type="ChEBI" id="CHEBI:29036"/>
    </cofactor>
</comment>
<dbReference type="GO" id="GO:0004497">
    <property type="term" value="F:monooxygenase activity"/>
    <property type="evidence" value="ECO:0007669"/>
    <property type="project" value="UniProtKB-KW"/>
</dbReference>
<dbReference type="InterPro" id="IPR054497">
    <property type="entry name" value="LPMO_AA14"/>
</dbReference>
<evidence type="ECO:0000256" key="4">
    <source>
        <dbReference type="ARBA" id="ARBA00022723"/>
    </source>
</evidence>
<evidence type="ECO:0000256" key="3">
    <source>
        <dbReference type="ARBA" id="ARBA00022525"/>
    </source>
</evidence>
<dbReference type="Pfam" id="PF22810">
    <property type="entry name" value="LPMO_AA14"/>
    <property type="match status" value="1"/>
</dbReference>
<dbReference type="STRING" id="1051890.A0A3N4M9L3"/>
<accession>A0A3N4M9L3</accession>
<comment type="subcellular location">
    <subcellularLocation>
        <location evidence="2">Secreted</location>
    </subcellularLocation>
</comment>
<keyword evidence="9" id="KW-1015">Disulfide bond</keyword>
<evidence type="ECO:0000256" key="8">
    <source>
        <dbReference type="ARBA" id="ARBA00023033"/>
    </source>
</evidence>
<evidence type="ECO:0000256" key="5">
    <source>
        <dbReference type="ARBA" id="ARBA00022729"/>
    </source>
</evidence>
<gene>
    <name evidence="12" type="ORF">L211DRAFT_855150</name>
</gene>
<keyword evidence="4" id="KW-0479">Metal-binding</keyword>
<name>A0A3N4M9L3_9PEZI</name>
<dbReference type="EMBL" id="ML121528">
    <property type="protein sequence ID" value="RPB29031.1"/>
    <property type="molecule type" value="Genomic_DNA"/>
</dbReference>
<protein>
    <recommendedName>
        <fullName evidence="14">Lytic polysaccharide monooxygenase</fullName>
    </recommendedName>
</protein>
<proteinExistence type="inferred from homology"/>
<evidence type="ECO:0000256" key="10">
    <source>
        <dbReference type="ARBA" id="ARBA00023180"/>
    </source>
</evidence>
<sequence length="243" mass="26527">MAHIGIFHPSVYGFHGPDSSINKPLHSMPISRWLFHGNPTPPPDGAKMQLPSGGNVTIEVACEKRHTSFGGANPWSNHPCPTDPAAAHSGPDMADANLRGCALAIAYKSNPTEVRPEDFVVFSVNHYCVKTLRTVFEIPAGMPPCPNGKCVCGWFWQGQVSNDEMYMNGFDCEVLNGDPGKKIGKPQPPKECREGMGPCVQGPKQPTYWANEGANIEYHGSDRKPAYLDYWGYKDGAQNDIIA</sequence>
<keyword evidence="10" id="KW-0325">Glycoprotein</keyword>
<dbReference type="GO" id="GO:0005576">
    <property type="term" value="C:extracellular region"/>
    <property type="evidence" value="ECO:0007669"/>
    <property type="project" value="UniProtKB-SubCell"/>
</dbReference>
<keyword evidence="8" id="KW-0503">Monooxygenase</keyword>
<organism evidence="12 13">
    <name type="scientific">Terfezia boudieri ATCC MYA-4762</name>
    <dbReference type="NCBI Taxonomy" id="1051890"/>
    <lineage>
        <taxon>Eukaryota</taxon>
        <taxon>Fungi</taxon>
        <taxon>Dikarya</taxon>
        <taxon>Ascomycota</taxon>
        <taxon>Pezizomycotina</taxon>
        <taxon>Pezizomycetes</taxon>
        <taxon>Pezizales</taxon>
        <taxon>Pezizaceae</taxon>
        <taxon>Terfezia</taxon>
    </lineage>
</organism>
<evidence type="ECO:0000256" key="7">
    <source>
        <dbReference type="ARBA" id="ARBA00023008"/>
    </source>
</evidence>
<evidence type="ECO:0000313" key="13">
    <source>
        <dbReference type="Proteomes" id="UP000267821"/>
    </source>
</evidence>
<keyword evidence="5" id="KW-0732">Signal</keyword>
<dbReference type="OrthoDB" id="2019572at2759"/>
<dbReference type="AlphaFoldDB" id="A0A3N4M9L3"/>
<dbReference type="InParanoid" id="A0A3N4M9L3"/>
<evidence type="ECO:0000256" key="6">
    <source>
        <dbReference type="ARBA" id="ARBA00023002"/>
    </source>
</evidence>
<evidence type="ECO:0000256" key="1">
    <source>
        <dbReference type="ARBA" id="ARBA00001973"/>
    </source>
</evidence>
<evidence type="ECO:0008006" key="14">
    <source>
        <dbReference type="Google" id="ProtNLM"/>
    </source>
</evidence>
<keyword evidence="13" id="KW-1185">Reference proteome</keyword>
<evidence type="ECO:0000256" key="11">
    <source>
        <dbReference type="ARBA" id="ARBA00046340"/>
    </source>
</evidence>
<keyword evidence="3" id="KW-0964">Secreted</keyword>
<evidence type="ECO:0000256" key="2">
    <source>
        <dbReference type="ARBA" id="ARBA00004613"/>
    </source>
</evidence>
<dbReference type="GO" id="GO:0046872">
    <property type="term" value="F:metal ion binding"/>
    <property type="evidence" value="ECO:0007669"/>
    <property type="project" value="UniProtKB-KW"/>
</dbReference>
<evidence type="ECO:0000256" key="9">
    <source>
        <dbReference type="ARBA" id="ARBA00023157"/>
    </source>
</evidence>
<dbReference type="Gene3D" id="2.70.50.70">
    <property type="match status" value="1"/>
</dbReference>
<dbReference type="Proteomes" id="UP000267821">
    <property type="component" value="Unassembled WGS sequence"/>
</dbReference>
<keyword evidence="7" id="KW-0186">Copper</keyword>
<comment type="similarity">
    <text evidence="11">Belongs to the polysaccharide monooxygenase AA14 family.</text>
</comment>